<dbReference type="Gene3D" id="2.10.270.10">
    <property type="entry name" value="Cholin Binding"/>
    <property type="match status" value="1"/>
</dbReference>
<keyword evidence="2" id="KW-0677">Repeat</keyword>
<evidence type="ECO:0000256" key="1">
    <source>
        <dbReference type="ARBA" id="ARBA00004196"/>
    </source>
</evidence>
<feature type="chain" id="PRO_5038852105" evidence="4">
    <location>
        <begin position="26"/>
        <end position="678"/>
    </location>
</feature>
<dbReference type="NCBIfam" id="TIGR02543">
    <property type="entry name" value="List_Bact_rpt"/>
    <property type="match status" value="1"/>
</dbReference>
<organism evidence="5 6">
    <name type="scientific">Dielma fastidiosa</name>
    <dbReference type="NCBI Taxonomy" id="1034346"/>
    <lineage>
        <taxon>Bacteria</taxon>
        <taxon>Bacillati</taxon>
        <taxon>Bacillota</taxon>
        <taxon>Erysipelotrichia</taxon>
        <taxon>Erysipelotrichales</taxon>
        <taxon>Erysipelotrichaceae</taxon>
        <taxon>Dielma</taxon>
    </lineage>
</organism>
<dbReference type="Pfam" id="PF09479">
    <property type="entry name" value="Flg_new"/>
    <property type="match status" value="1"/>
</dbReference>
<evidence type="ECO:0000256" key="2">
    <source>
        <dbReference type="ARBA" id="ARBA00022737"/>
    </source>
</evidence>
<comment type="caution">
    <text evidence="5">The sequence shown here is derived from an EMBL/GenBank/DDBJ whole genome shotgun (WGS) entry which is preliminary data.</text>
</comment>
<protein>
    <submittedName>
        <fullName evidence="5">Putative repeat protein (TIGR02543 family)</fullName>
    </submittedName>
</protein>
<dbReference type="InterPro" id="IPR018337">
    <property type="entry name" value="Cell_wall/Cho-bd_repeat"/>
</dbReference>
<proteinExistence type="predicted"/>
<evidence type="ECO:0000313" key="5">
    <source>
        <dbReference type="EMBL" id="PXX80161.1"/>
    </source>
</evidence>
<dbReference type="Gene3D" id="2.60.40.4270">
    <property type="entry name" value="Listeria-Bacteroides repeat domain"/>
    <property type="match status" value="1"/>
</dbReference>
<dbReference type="InterPro" id="IPR013378">
    <property type="entry name" value="InlB-like_B-rpt"/>
</dbReference>
<dbReference type="GO" id="GO:0030313">
    <property type="term" value="C:cell envelope"/>
    <property type="evidence" value="ECO:0007669"/>
    <property type="project" value="UniProtKB-SubCell"/>
</dbReference>
<evidence type="ECO:0000256" key="4">
    <source>
        <dbReference type="SAM" id="SignalP"/>
    </source>
</evidence>
<gene>
    <name evidence="5" type="ORF">DES51_104166</name>
</gene>
<dbReference type="SUPFAM" id="SSF69360">
    <property type="entry name" value="Cell wall binding repeat"/>
    <property type="match status" value="1"/>
</dbReference>
<dbReference type="STRING" id="1034346.GCA_000313565_01659"/>
<dbReference type="AlphaFoldDB" id="A0A318KQR4"/>
<reference evidence="5 6" key="1">
    <citation type="submission" date="2018-05" db="EMBL/GenBank/DDBJ databases">
        <title>Genomic Encyclopedia of Type Strains, Phase IV (KMG-IV): sequencing the most valuable type-strain genomes for metagenomic binning, comparative biology and taxonomic classification.</title>
        <authorList>
            <person name="Goeker M."/>
        </authorList>
    </citation>
    <scope>NUCLEOTIDE SEQUENCE [LARGE SCALE GENOMIC DNA]</scope>
    <source>
        <strain evidence="5 6">JC118</strain>
    </source>
</reference>
<sequence>MKFKRMIGIILSSAMAAVLVSGSYATEIFAESDEFNEEGNIEMVSHTNADGEEEYALLLHGHSIFIDTSRVDDTYTKIYDDKNHNGLLDSSDPEIDIKSLGEEVGIDIDSYPNNGYDCTNVVIYGVGGFNDDYYSEHTGNVMITYKGGAIKGIVGSTGGCEQTGDFIFNTMGRDTGEVEFIEGAGAGTWNGDITMVIYGETPFHEVYGGSKNAETIVNGNVMIRSHETFTIAGVFGDSAYSPTSGGVYAGGEGTTINGDFEFWIQPNQEYTIYDLDSSKATITGEVKYTLSASHFYGDVRTNDKADATIKAGGISTCNENSVIYLNKDVVIDPSDTVIEYSRYGINIEPEIKALGTVIVKPTDESIVLTNADSYKGVNLLKNTGYVLNDQNEIVIGRANKDVMMITLETGTSQMLEPQLEIKGDAVKLPKPTRSGYEFAGWSDGTTTYAPGSDYTVPEADVILTAVWKSVSSGSSSSPTSSNGFVNKKGETYFYEKGKPVQNGFVVVNDKDKLVETIKPDNMEELSDSDYKAYYAKPDGTVAKAEWIVLDKNGKLIDTLPLGEFKKQYGNEYKVYLADTNGKLIRSWKDTENNWYYFNADFSAKYEYWQAHYEDWYYFDNYSYLKNTWHATDNGRWYYLDAEGKMVRNQWVDGCWINELGIYWSPIYSDPEFIANYKQ</sequence>
<evidence type="ECO:0000313" key="6">
    <source>
        <dbReference type="Proteomes" id="UP000247612"/>
    </source>
</evidence>
<evidence type="ECO:0000256" key="3">
    <source>
        <dbReference type="PROSITE-ProRule" id="PRU00591"/>
    </source>
</evidence>
<dbReference type="RefSeq" id="WP_022937963.1">
    <property type="nucleotide sequence ID" value="NZ_CABKRQ010000004.1"/>
</dbReference>
<accession>A0A318KQR4</accession>
<keyword evidence="6" id="KW-1185">Reference proteome</keyword>
<comment type="subcellular location">
    <subcellularLocation>
        <location evidence="1">Cell envelope</location>
    </subcellularLocation>
</comment>
<keyword evidence="4" id="KW-0732">Signal</keyword>
<name>A0A318KQR4_9FIRM</name>
<dbReference type="PROSITE" id="PS51170">
    <property type="entry name" value="CW"/>
    <property type="match status" value="1"/>
</dbReference>
<feature type="repeat" description="Cell wall-binding" evidence="3">
    <location>
        <begin position="625"/>
        <end position="645"/>
    </location>
</feature>
<dbReference type="InterPro" id="IPR042229">
    <property type="entry name" value="Listeria/Bacterioides_rpt_sf"/>
</dbReference>
<dbReference type="Proteomes" id="UP000247612">
    <property type="component" value="Unassembled WGS sequence"/>
</dbReference>
<feature type="signal peptide" evidence="4">
    <location>
        <begin position="1"/>
        <end position="25"/>
    </location>
</feature>
<dbReference type="EMBL" id="QJKH01000004">
    <property type="protein sequence ID" value="PXX80161.1"/>
    <property type="molecule type" value="Genomic_DNA"/>
</dbReference>